<dbReference type="GO" id="GO:0016740">
    <property type="term" value="F:transferase activity"/>
    <property type="evidence" value="ECO:0007669"/>
    <property type="project" value="UniProtKB-KW"/>
</dbReference>
<gene>
    <name evidence="2" type="ORF">QQS21_006408</name>
</gene>
<dbReference type="AlphaFoldDB" id="A0AAJ0CPZ4"/>
<organism evidence="2 3">
    <name type="scientific">Conoideocrella luteorostrata</name>
    <dbReference type="NCBI Taxonomy" id="1105319"/>
    <lineage>
        <taxon>Eukaryota</taxon>
        <taxon>Fungi</taxon>
        <taxon>Dikarya</taxon>
        <taxon>Ascomycota</taxon>
        <taxon>Pezizomycotina</taxon>
        <taxon>Sordariomycetes</taxon>
        <taxon>Hypocreomycetidae</taxon>
        <taxon>Hypocreales</taxon>
        <taxon>Clavicipitaceae</taxon>
        <taxon>Conoideocrella</taxon>
    </lineage>
</organism>
<proteinExistence type="predicted"/>
<comment type="caution">
    <text evidence="2">The sequence shown here is derived from an EMBL/GenBank/DDBJ whole genome shotgun (WGS) entry which is preliminary data.</text>
</comment>
<protein>
    <recommendedName>
        <fullName evidence="4">Transferase family protein</fullName>
    </recommendedName>
</protein>
<evidence type="ECO:0000256" key="1">
    <source>
        <dbReference type="ARBA" id="ARBA00022679"/>
    </source>
</evidence>
<sequence>MASPGIFIEDSTRVYPRSRTRSLGVVPLSLLDATTANFALSNAIWLFDRSQSRDLRNLDLAGHFRQTLSATLDAYPHFAGQVKAIRTADGGVSDELAHLPAHARRFGRVYARFGTDEDPGVAYITATSSYTLDELHPLSRTENTPLWDQGKGTVAKLAPPEAVAKAFDPDEKPLQDTFLPVVAVQVTKLACGCFALAVKATHPLVDITGLRTFVKDWASISRAVLSGDDEPVPRPIFDPSKLDYLAAGDINAPVSDPGLVERAENLPLHRYDWWASAATCPWPMEIPDPFQHEALGPSGKIMPWSEWDVTAPVSHYVIHLTKEQVEYLYATARRESRQKISRHDAILAHIWSCVVRSRNLADGLVHCDLVYGVRPHLHAGMDFIGSPMLIMDVEMSVLDITKAGGVRSSCSTSTLGRTASRVRETITAVAQPESISAHLHSVAYEKSPQRIWQAFMGQRHVLVTSWARAGVYDVDFGLGPVRYVDSVMPNMDGIVVIKEAPPHDHANSREKSQSWTDEGVDVSVHIEEEAMKRLLEDSLLLPRAPKS</sequence>
<keyword evidence="3" id="KW-1185">Reference proteome</keyword>
<evidence type="ECO:0008006" key="4">
    <source>
        <dbReference type="Google" id="ProtNLM"/>
    </source>
</evidence>
<reference evidence="2" key="1">
    <citation type="submission" date="2023-06" db="EMBL/GenBank/DDBJ databases">
        <title>Conoideocrella luteorostrata (Hypocreales: Clavicipitaceae), a potential biocontrol fungus for elongate hemlock scale in United States Christmas tree production areas.</title>
        <authorList>
            <person name="Barrett H."/>
            <person name="Lovett B."/>
            <person name="Macias A.M."/>
            <person name="Stajich J.E."/>
            <person name="Kasson M.T."/>
        </authorList>
    </citation>
    <scope>NUCLEOTIDE SEQUENCE</scope>
    <source>
        <strain evidence="2">ARSEF 14590</strain>
    </source>
</reference>
<name>A0AAJ0CPZ4_9HYPO</name>
<dbReference type="PANTHER" id="PTHR31896:SF64">
    <property type="entry name" value="TRICHOTHECENE 3-O-ACETYLTRANSFERASE"/>
    <property type="match status" value="1"/>
</dbReference>
<dbReference type="InterPro" id="IPR023213">
    <property type="entry name" value="CAT-like_dom_sf"/>
</dbReference>
<accession>A0AAJ0CPZ4</accession>
<evidence type="ECO:0000313" key="2">
    <source>
        <dbReference type="EMBL" id="KAK2596131.1"/>
    </source>
</evidence>
<dbReference type="PANTHER" id="PTHR31896">
    <property type="entry name" value="FAMILY REGULATORY PROTEIN, PUTATIVE (AFU_ORTHOLOGUE AFUA_3G14730)-RELATED"/>
    <property type="match status" value="1"/>
</dbReference>
<keyword evidence="1" id="KW-0808">Transferase</keyword>
<dbReference type="Gene3D" id="3.30.559.10">
    <property type="entry name" value="Chloramphenicol acetyltransferase-like domain"/>
    <property type="match status" value="2"/>
</dbReference>
<dbReference type="Proteomes" id="UP001251528">
    <property type="component" value="Unassembled WGS sequence"/>
</dbReference>
<dbReference type="Pfam" id="PF02458">
    <property type="entry name" value="Transferase"/>
    <property type="match status" value="2"/>
</dbReference>
<evidence type="ECO:0000313" key="3">
    <source>
        <dbReference type="Proteomes" id="UP001251528"/>
    </source>
</evidence>
<dbReference type="InterPro" id="IPR051283">
    <property type="entry name" value="Sec_Metabolite_Acyltrans"/>
</dbReference>
<dbReference type="EMBL" id="JASWJB010000119">
    <property type="protein sequence ID" value="KAK2596131.1"/>
    <property type="molecule type" value="Genomic_DNA"/>
</dbReference>